<keyword evidence="6" id="KW-1185">Reference proteome</keyword>
<protein>
    <submittedName>
        <fullName evidence="5">4-hydroxybenzoate polyprenyltransferase</fullName>
    </submittedName>
</protein>
<proteinExistence type="predicted"/>
<dbReference type="InterPro" id="IPR050475">
    <property type="entry name" value="Prenyltransferase_related"/>
</dbReference>
<comment type="caution">
    <text evidence="5">The sequence shown here is derived from an EMBL/GenBank/DDBJ whole genome shotgun (WGS) entry which is preliminary data.</text>
</comment>
<dbReference type="InterPro" id="IPR044878">
    <property type="entry name" value="UbiA_sf"/>
</dbReference>
<sequence>MLGDTAVGAAAAGRPLTGRRLGLPLSSAALYLAGMALNDWADRDLDAVERPERPIPSGRISPGAALGVATTLTGAGLALAALGGGRDALRIAVPLAASVWTYDTLLKNTPAAPLGMAVCRGLDVLLGAGARSARAAAPGALAMAAHTAGVTTLAQGEVHGTSRVAAGVALTTTTASTALAVLGPARGGWHRAGAVLAAAGYARTVGGAQLTAARDTSAANARAATGVGIRGMIPLQAALVARRGSLAVSAALAGLVPLGRRLARRVSQT</sequence>
<name>A0ABT1JM90_ACTCY</name>
<dbReference type="NCBIfam" id="NF045897">
    <property type="entry name" value="SCO3242_trans"/>
    <property type="match status" value="1"/>
</dbReference>
<dbReference type="InterPro" id="IPR000537">
    <property type="entry name" value="UbiA_prenyltransferase"/>
</dbReference>
<evidence type="ECO:0000256" key="3">
    <source>
        <dbReference type="ARBA" id="ARBA00022989"/>
    </source>
</evidence>
<gene>
    <name evidence="5" type="ORF">G443_003903</name>
</gene>
<keyword evidence="3" id="KW-1133">Transmembrane helix</keyword>
<keyword evidence="4" id="KW-0472">Membrane</keyword>
<dbReference type="Pfam" id="PF01040">
    <property type="entry name" value="UbiA"/>
    <property type="match status" value="1"/>
</dbReference>
<keyword evidence="2" id="KW-0812">Transmembrane</keyword>
<evidence type="ECO:0000256" key="2">
    <source>
        <dbReference type="ARBA" id="ARBA00022692"/>
    </source>
</evidence>
<organism evidence="5 6">
    <name type="scientific">Actinoalloteichus caeruleus DSM 43889</name>
    <dbReference type="NCBI Taxonomy" id="1120930"/>
    <lineage>
        <taxon>Bacteria</taxon>
        <taxon>Bacillati</taxon>
        <taxon>Actinomycetota</taxon>
        <taxon>Actinomycetes</taxon>
        <taxon>Pseudonocardiales</taxon>
        <taxon>Pseudonocardiaceae</taxon>
        <taxon>Actinoalloteichus</taxon>
        <taxon>Actinoalloteichus cyanogriseus</taxon>
    </lineage>
</organism>
<evidence type="ECO:0000313" key="5">
    <source>
        <dbReference type="EMBL" id="MCP2333633.1"/>
    </source>
</evidence>
<reference evidence="5 6" key="2">
    <citation type="submission" date="2022-06" db="EMBL/GenBank/DDBJ databases">
        <title>Genomic Encyclopedia of Type Strains, Phase I: the one thousand microbial genomes (KMG-I) project.</title>
        <authorList>
            <person name="Kyrpides N."/>
        </authorList>
    </citation>
    <scope>NUCLEOTIDE SEQUENCE [LARGE SCALE GENOMIC DNA]</scope>
    <source>
        <strain evidence="5 6">DSM 43889</strain>
    </source>
</reference>
<comment type="subcellular location">
    <subcellularLocation>
        <location evidence="1">Membrane</location>
        <topology evidence="1">Multi-pass membrane protein</topology>
    </subcellularLocation>
</comment>
<dbReference type="EMBL" id="AUBJ02000001">
    <property type="protein sequence ID" value="MCP2333633.1"/>
    <property type="molecule type" value="Genomic_DNA"/>
</dbReference>
<evidence type="ECO:0000256" key="4">
    <source>
        <dbReference type="ARBA" id="ARBA00023136"/>
    </source>
</evidence>
<dbReference type="PANTHER" id="PTHR42723">
    <property type="entry name" value="CHLOROPHYLL SYNTHASE"/>
    <property type="match status" value="1"/>
</dbReference>
<dbReference type="Proteomes" id="UP000791080">
    <property type="component" value="Unassembled WGS sequence"/>
</dbReference>
<dbReference type="CDD" id="cd13964">
    <property type="entry name" value="PT_UbiA_1"/>
    <property type="match status" value="1"/>
</dbReference>
<evidence type="ECO:0000256" key="1">
    <source>
        <dbReference type="ARBA" id="ARBA00004141"/>
    </source>
</evidence>
<reference evidence="5 6" key="1">
    <citation type="submission" date="2013-07" db="EMBL/GenBank/DDBJ databases">
        <authorList>
            <consortium name="DOE Joint Genome Institute"/>
            <person name="Reeve W."/>
            <person name="Huntemann M."/>
            <person name="Han J."/>
            <person name="Chen A."/>
            <person name="Kyrpides N."/>
            <person name="Mavromatis K."/>
            <person name="Markowitz V."/>
            <person name="Palaniappan K."/>
            <person name="Ivanova N."/>
            <person name="Schaumberg A."/>
            <person name="Pati A."/>
            <person name="Liolios K."/>
            <person name="Nordberg H.P."/>
            <person name="Cantor M.N."/>
            <person name="Hua S.X."/>
            <person name="Woyke T."/>
        </authorList>
    </citation>
    <scope>NUCLEOTIDE SEQUENCE [LARGE SCALE GENOMIC DNA]</scope>
    <source>
        <strain evidence="5 6">DSM 43889</strain>
    </source>
</reference>
<evidence type="ECO:0000313" key="6">
    <source>
        <dbReference type="Proteomes" id="UP000791080"/>
    </source>
</evidence>
<dbReference type="Gene3D" id="1.10.357.140">
    <property type="entry name" value="UbiA prenyltransferase"/>
    <property type="match status" value="1"/>
</dbReference>
<accession>A0ABT1JM90</accession>
<dbReference type="PANTHER" id="PTHR42723:SF1">
    <property type="entry name" value="CHLOROPHYLL SYNTHASE, CHLOROPLASTIC"/>
    <property type="match status" value="1"/>
</dbReference>